<evidence type="ECO:0000313" key="8">
    <source>
        <dbReference type="Proteomes" id="UP000460298"/>
    </source>
</evidence>
<name>A0A833GXB9_9LEPT</name>
<comment type="similarity">
    <text evidence="2 5">Belongs to the pseudouridine synthase TruB family. Type 1 subfamily.</text>
</comment>
<dbReference type="HAMAP" id="MF_01080">
    <property type="entry name" value="TruB_bact"/>
    <property type="match status" value="1"/>
</dbReference>
<dbReference type="AlphaFoldDB" id="A0A833GXB9"/>
<dbReference type="GO" id="GO:1990481">
    <property type="term" value="P:mRNA pseudouridine synthesis"/>
    <property type="evidence" value="ECO:0007669"/>
    <property type="project" value="TreeGrafter"/>
</dbReference>
<evidence type="ECO:0000256" key="1">
    <source>
        <dbReference type="ARBA" id="ARBA00000385"/>
    </source>
</evidence>
<protein>
    <recommendedName>
        <fullName evidence="5">tRNA pseudouridine synthase B</fullName>
        <ecNumber evidence="5">5.4.99.25</ecNumber>
    </recommendedName>
    <alternativeName>
        <fullName evidence="5">tRNA pseudouridine(55) synthase</fullName>
        <shortName evidence="5">Psi55 synthase</shortName>
    </alternativeName>
    <alternativeName>
        <fullName evidence="5">tRNA pseudouridylate synthase</fullName>
    </alternativeName>
    <alternativeName>
        <fullName evidence="5">tRNA-uridine isomerase</fullName>
    </alternativeName>
</protein>
<feature type="domain" description="Pseudouridine synthase II N-terminal" evidence="6">
    <location>
        <begin position="29"/>
        <end position="178"/>
    </location>
</feature>
<dbReference type="EC" id="5.4.99.25" evidence="5"/>
<evidence type="ECO:0000259" key="6">
    <source>
        <dbReference type="Pfam" id="PF01509"/>
    </source>
</evidence>
<dbReference type="SUPFAM" id="SSF55120">
    <property type="entry name" value="Pseudouridine synthase"/>
    <property type="match status" value="1"/>
</dbReference>
<organism evidence="7 8">
    <name type="scientific">Leptonema illini</name>
    <dbReference type="NCBI Taxonomy" id="183"/>
    <lineage>
        <taxon>Bacteria</taxon>
        <taxon>Pseudomonadati</taxon>
        <taxon>Spirochaetota</taxon>
        <taxon>Spirochaetia</taxon>
        <taxon>Leptospirales</taxon>
        <taxon>Leptospiraceae</taxon>
        <taxon>Leptonema</taxon>
    </lineage>
</organism>
<dbReference type="InterPro" id="IPR002501">
    <property type="entry name" value="PsdUridine_synth_N"/>
</dbReference>
<comment type="catalytic activity">
    <reaction evidence="1 5">
        <text>uridine(55) in tRNA = pseudouridine(55) in tRNA</text>
        <dbReference type="Rhea" id="RHEA:42532"/>
        <dbReference type="Rhea" id="RHEA-COMP:10101"/>
        <dbReference type="Rhea" id="RHEA-COMP:10102"/>
        <dbReference type="ChEBI" id="CHEBI:65314"/>
        <dbReference type="ChEBI" id="CHEBI:65315"/>
        <dbReference type="EC" id="5.4.99.25"/>
    </reaction>
</comment>
<dbReference type="Proteomes" id="UP000460298">
    <property type="component" value="Unassembled WGS sequence"/>
</dbReference>
<sequence>MIDGLVLADKPTEMGSAALVTRLKKASGMRAGHTGTLDRFASGLMILLLGRATAFSDFFLKLDKTYEATFQLGCSTNTLDPHGEIVEQWDANRIERSVADNAAQIEKSIADRVLQTEQIPPEYSAIKQQGMRLSDRTRLGLRSELRPRTVRFFEARCLSVSASGEVKAFFSVSSGTYIRSVARDIGEELGVPVHLSALRRLSVGAYSLAHPLVWNNLDEAPVPIGLLAAFPDWPRRIVAEADRARVRNGARLPFGTDRPPDGNFFLLDEQGELLAWAEQAGFTYTYKKVFT</sequence>
<evidence type="ECO:0000256" key="2">
    <source>
        <dbReference type="ARBA" id="ARBA00005642"/>
    </source>
</evidence>
<feature type="active site" description="Nucleophile" evidence="5">
    <location>
        <position position="38"/>
    </location>
</feature>
<dbReference type="PANTHER" id="PTHR13767:SF2">
    <property type="entry name" value="PSEUDOURIDYLATE SYNTHASE TRUB1"/>
    <property type="match status" value="1"/>
</dbReference>
<evidence type="ECO:0000256" key="5">
    <source>
        <dbReference type="HAMAP-Rule" id="MF_01080"/>
    </source>
</evidence>
<dbReference type="InterPro" id="IPR020103">
    <property type="entry name" value="PsdUridine_synth_cat_dom_sf"/>
</dbReference>
<evidence type="ECO:0000313" key="7">
    <source>
        <dbReference type="EMBL" id="KAB2928933.1"/>
    </source>
</evidence>
<dbReference type="GO" id="GO:0031119">
    <property type="term" value="P:tRNA pseudouridine synthesis"/>
    <property type="evidence" value="ECO:0007669"/>
    <property type="project" value="UniProtKB-UniRule"/>
</dbReference>
<dbReference type="Gene3D" id="3.30.2350.10">
    <property type="entry name" value="Pseudouridine synthase"/>
    <property type="match status" value="1"/>
</dbReference>
<comment type="caution">
    <text evidence="7">The sequence shown here is derived from an EMBL/GenBank/DDBJ whole genome shotgun (WGS) entry which is preliminary data.</text>
</comment>
<dbReference type="GO" id="GO:0160148">
    <property type="term" value="F:tRNA pseudouridine(55) synthase activity"/>
    <property type="evidence" value="ECO:0007669"/>
    <property type="project" value="UniProtKB-EC"/>
</dbReference>
<dbReference type="NCBIfam" id="TIGR00431">
    <property type="entry name" value="TruB"/>
    <property type="match status" value="1"/>
</dbReference>
<dbReference type="EMBL" id="WBUI01000041">
    <property type="protein sequence ID" value="KAB2928933.1"/>
    <property type="molecule type" value="Genomic_DNA"/>
</dbReference>
<proteinExistence type="inferred from homology"/>
<comment type="function">
    <text evidence="5">Responsible for synthesis of pseudouridine from uracil-55 in the psi GC loop of transfer RNAs.</text>
</comment>
<dbReference type="Pfam" id="PF01509">
    <property type="entry name" value="TruB_N"/>
    <property type="match status" value="1"/>
</dbReference>
<dbReference type="PANTHER" id="PTHR13767">
    <property type="entry name" value="TRNA-PSEUDOURIDINE SYNTHASE"/>
    <property type="match status" value="1"/>
</dbReference>
<evidence type="ECO:0000256" key="4">
    <source>
        <dbReference type="ARBA" id="ARBA00023235"/>
    </source>
</evidence>
<keyword evidence="3 5" id="KW-0819">tRNA processing</keyword>
<gene>
    <name evidence="5 7" type="primary">truB</name>
    <name evidence="7" type="ORF">F9K24_21315</name>
</gene>
<dbReference type="InterPro" id="IPR014780">
    <property type="entry name" value="tRNA_psdUridine_synth_TruB"/>
</dbReference>
<keyword evidence="4 5" id="KW-0413">Isomerase</keyword>
<dbReference type="GO" id="GO:0003723">
    <property type="term" value="F:RNA binding"/>
    <property type="evidence" value="ECO:0007669"/>
    <property type="project" value="InterPro"/>
</dbReference>
<reference evidence="7 8" key="1">
    <citation type="submission" date="2019-10" db="EMBL/GenBank/DDBJ databases">
        <title>Extracellular Electron Transfer in a Candidatus Methanoperedens spp. Enrichment Culture.</title>
        <authorList>
            <person name="Berger S."/>
            <person name="Rangel Shaw D."/>
            <person name="Berben T."/>
            <person name="In 'T Zandt M."/>
            <person name="Frank J."/>
            <person name="Reimann J."/>
            <person name="Jetten M.S.M."/>
            <person name="Welte C.U."/>
        </authorList>
    </citation>
    <scope>NUCLEOTIDE SEQUENCE [LARGE SCALE GENOMIC DNA]</scope>
    <source>
        <strain evidence="7">SB12</strain>
    </source>
</reference>
<accession>A0A833GXB9</accession>
<evidence type="ECO:0000256" key="3">
    <source>
        <dbReference type="ARBA" id="ARBA00022694"/>
    </source>
</evidence>